<proteinExistence type="predicted"/>
<protein>
    <submittedName>
        <fullName evidence="3">Uncharacterized protein LOC135194526</fullName>
    </submittedName>
</protein>
<feature type="compositionally biased region" description="Basic residues" evidence="1">
    <location>
        <begin position="65"/>
        <end position="76"/>
    </location>
</feature>
<reference evidence="3" key="1">
    <citation type="submission" date="2025-08" db="UniProtKB">
        <authorList>
            <consortium name="RefSeq"/>
        </authorList>
    </citation>
    <scope>IDENTIFICATION</scope>
    <source>
        <tissue evidence="3">Whole body</tissue>
    </source>
</reference>
<evidence type="ECO:0000256" key="1">
    <source>
        <dbReference type="SAM" id="MobiDB-lite"/>
    </source>
</evidence>
<feature type="compositionally biased region" description="Basic and acidic residues" evidence="1">
    <location>
        <begin position="97"/>
        <end position="106"/>
    </location>
</feature>
<dbReference type="Proteomes" id="UP001652626">
    <property type="component" value="Chromosome 31"/>
</dbReference>
<gene>
    <name evidence="3" type="primary">LOC135194526</name>
</gene>
<feature type="compositionally biased region" description="Polar residues" evidence="1">
    <location>
        <begin position="1"/>
        <end position="16"/>
    </location>
</feature>
<dbReference type="RefSeq" id="XP_064076182.1">
    <property type="nucleotide sequence ID" value="XM_064220112.1"/>
</dbReference>
<feature type="region of interest" description="Disordered" evidence="1">
    <location>
        <begin position="1"/>
        <end position="42"/>
    </location>
</feature>
<evidence type="ECO:0000313" key="2">
    <source>
        <dbReference type="Proteomes" id="UP001652626"/>
    </source>
</evidence>
<dbReference type="GeneID" id="135194526"/>
<sequence>MDQMSTVVKSKSSNNGIPLKPKKNKKTISDGDFAPNSVKKRGVYVDRKLFKSPLYTQEASDFKTNRRPPPRPRPGQKKFLASVLRILSKSTTGTQYPDREDQADVRHSKRRARSRLRLETDIRNEKPNKRGKYKSRILKKNLNNDDDRFIVLQSTKQIAQTPSNYSEANAFSLQEEKTKIRSIRDILVNNTYSGLANDIASDLLEDVPAKDQKIRIKDEPDTIASDIKKEGEKKIYNLFVDLLESTFNAYNLKDGTLSESNVALEINESIANKLTINNKLESNDLTTNAVKNTSITTMKHFDNPLMNIRLSNHKPYKRINPRVSVKSWDCTKTVNTPELHSFPSKRRSIRSNRKKKLLNVFKEELQLKRTCVEPINLFQALKVMAKNKQKKNVYEQRDAKRLKNISAESNSDRRECVFKRRKIISMKPKKTSQIINRDVIGQKYSEYNAKFKKRERNSAILSQHSIKVYGYNYEDVVERKKVQHARSHERWPQNLNKSRELTATLSPFIMQSNLDYYTLLQFPDRSSCDFTY</sequence>
<evidence type="ECO:0000313" key="3">
    <source>
        <dbReference type="RefSeq" id="XP_064076182.1"/>
    </source>
</evidence>
<feature type="region of interest" description="Disordered" evidence="1">
    <location>
        <begin position="90"/>
        <end position="115"/>
    </location>
</feature>
<accession>A0ABM4AY04</accession>
<name>A0ABM4AY04_VANTA</name>
<organism evidence="2 3">
    <name type="scientific">Vanessa tameamea</name>
    <name type="common">Kamehameha butterfly</name>
    <dbReference type="NCBI Taxonomy" id="334116"/>
    <lineage>
        <taxon>Eukaryota</taxon>
        <taxon>Metazoa</taxon>
        <taxon>Ecdysozoa</taxon>
        <taxon>Arthropoda</taxon>
        <taxon>Hexapoda</taxon>
        <taxon>Insecta</taxon>
        <taxon>Pterygota</taxon>
        <taxon>Neoptera</taxon>
        <taxon>Endopterygota</taxon>
        <taxon>Lepidoptera</taxon>
        <taxon>Glossata</taxon>
        <taxon>Ditrysia</taxon>
        <taxon>Papilionoidea</taxon>
        <taxon>Nymphalidae</taxon>
        <taxon>Nymphalinae</taxon>
        <taxon>Vanessa</taxon>
    </lineage>
</organism>
<feature type="region of interest" description="Disordered" evidence="1">
    <location>
        <begin position="56"/>
        <end position="77"/>
    </location>
</feature>
<keyword evidence="2" id="KW-1185">Reference proteome</keyword>